<proteinExistence type="predicted"/>
<dbReference type="EMBL" id="LAZR01002032">
    <property type="protein sequence ID" value="KKN35515.1"/>
    <property type="molecule type" value="Genomic_DNA"/>
</dbReference>
<organism evidence="1">
    <name type="scientific">marine sediment metagenome</name>
    <dbReference type="NCBI Taxonomy" id="412755"/>
    <lineage>
        <taxon>unclassified sequences</taxon>
        <taxon>metagenomes</taxon>
        <taxon>ecological metagenomes</taxon>
    </lineage>
</organism>
<dbReference type="AlphaFoldDB" id="A0A0F9PV67"/>
<gene>
    <name evidence="1" type="ORF">LCGC14_0782830</name>
</gene>
<name>A0A0F9PV67_9ZZZZ</name>
<reference evidence="1" key="1">
    <citation type="journal article" date="2015" name="Nature">
        <title>Complex archaea that bridge the gap between prokaryotes and eukaryotes.</title>
        <authorList>
            <person name="Spang A."/>
            <person name="Saw J.H."/>
            <person name="Jorgensen S.L."/>
            <person name="Zaremba-Niedzwiedzka K."/>
            <person name="Martijn J."/>
            <person name="Lind A.E."/>
            <person name="van Eijk R."/>
            <person name="Schleper C."/>
            <person name="Guy L."/>
            <person name="Ettema T.J."/>
        </authorList>
    </citation>
    <scope>NUCLEOTIDE SEQUENCE</scope>
</reference>
<accession>A0A0F9PV67</accession>
<sequence length="166" mass="18271">MPAQPKIRDLEDALIAVVENDSAIKAYGRTFATVSSDNIQEEELGNQRVIAVAPAFLFFYEEGALRAVDTITRKTYDYAMNFRILAYNRNLRGPAEEKKGIATLGEIGVYDMLDDLKRVLGGARLAVPGVSSQPQVELLAERFDSMSADGTVLSLAVRVHTEFQGE</sequence>
<dbReference type="Pfam" id="PF08873">
    <property type="entry name" value="Phage_Mu_Gp37"/>
    <property type="match status" value="1"/>
</dbReference>
<dbReference type="InterPro" id="IPR014972">
    <property type="entry name" value="Phage_Mu_Gp37"/>
</dbReference>
<comment type="caution">
    <text evidence="1">The sequence shown here is derived from an EMBL/GenBank/DDBJ whole genome shotgun (WGS) entry which is preliminary data.</text>
</comment>
<protein>
    <submittedName>
        <fullName evidence="1">Uncharacterized protein</fullName>
    </submittedName>
</protein>
<evidence type="ECO:0000313" key="1">
    <source>
        <dbReference type="EMBL" id="KKN35515.1"/>
    </source>
</evidence>